<dbReference type="Proteomes" id="UP001291623">
    <property type="component" value="Unassembled WGS sequence"/>
</dbReference>
<dbReference type="SUPFAM" id="SSF46565">
    <property type="entry name" value="Chaperone J-domain"/>
    <property type="match status" value="1"/>
</dbReference>
<dbReference type="CDD" id="cd06257">
    <property type="entry name" value="DnaJ"/>
    <property type="match status" value="1"/>
</dbReference>
<evidence type="ECO:0000313" key="4">
    <source>
        <dbReference type="EMBL" id="KAK4366870.1"/>
    </source>
</evidence>
<evidence type="ECO:0000256" key="2">
    <source>
        <dbReference type="SAM" id="Phobius"/>
    </source>
</evidence>
<keyword evidence="5" id="KW-1185">Reference proteome</keyword>
<feature type="transmembrane region" description="Helical" evidence="2">
    <location>
        <begin position="61"/>
        <end position="81"/>
    </location>
</feature>
<dbReference type="Gene3D" id="1.10.287.110">
    <property type="entry name" value="DnaJ domain"/>
    <property type="match status" value="1"/>
</dbReference>
<keyword evidence="2" id="KW-0812">Transmembrane</keyword>
<proteinExistence type="predicted"/>
<dbReference type="AlphaFoldDB" id="A0AAE1SB74"/>
<organism evidence="4 5">
    <name type="scientific">Anisodus tanguticus</name>
    <dbReference type="NCBI Taxonomy" id="243964"/>
    <lineage>
        <taxon>Eukaryota</taxon>
        <taxon>Viridiplantae</taxon>
        <taxon>Streptophyta</taxon>
        <taxon>Embryophyta</taxon>
        <taxon>Tracheophyta</taxon>
        <taxon>Spermatophyta</taxon>
        <taxon>Magnoliopsida</taxon>
        <taxon>eudicotyledons</taxon>
        <taxon>Gunneridae</taxon>
        <taxon>Pentapetalae</taxon>
        <taxon>asterids</taxon>
        <taxon>lamiids</taxon>
        <taxon>Solanales</taxon>
        <taxon>Solanaceae</taxon>
        <taxon>Solanoideae</taxon>
        <taxon>Hyoscyameae</taxon>
        <taxon>Anisodus</taxon>
    </lineage>
</organism>
<dbReference type="SMART" id="SM00271">
    <property type="entry name" value="DnaJ"/>
    <property type="match status" value="1"/>
</dbReference>
<feature type="compositionally biased region" description="Basic residues" evidence="1">
    <location>
        <begin position="209"/>
        <end position="222"/>
    </location>
</feature>
<reference evidence="4" key="1">
    <citation type="submission" date="2023-12" db="EMBL/GenBank/DDBJ databases">
        <title>Genome assembly of Anisodus tanguticus.</title>
        <authorList>
            <person name="Wang Y.-J."/>
        </authorList>
    </citation>
    <scope>NUCLEOTIDE SEQUENCE</scope>
    <source>
        <strain evidence="4">KB-2021</strain>
        <tissue evidence="4">Leaf</tissue>
    </source>
</reference>
<accession>A0AAE1SB74</accession>
<evidence type="ECO:0000256" key="1">
    <source>
        <dbReference type="SAM" id="MobiDB-lite"/>
    </source>
</evidence>
<feature type="domain" description="J" evidence="3">
    <location>
        <begin position="304"/>
        <end position="376"/>
    </location>
</feature>
<name>A0AAE1SB74_9SOLA</name>
<dbReference type="InterPro" id="IPR001623">
    <property type="entry name" value="DnaJ_domain"/>
</dbReference>
<dbReference type="PROSITE" id="PS50076">
    <property type="entry name" value="DNAJ_2"/>
    <property type="match status" value="1"/>
</dbReference>
<dbReference type="PANTHER" id="PTHR45376">
    <property type="entry name" value="CHAPERONE DNAJ-DOMAIN SUPERFAMILY PROTEIN-RELATED"/>
    <property type="match status" value="1"/>
</dbReference>
<keyword evidence="2" id="KW-0472">Membrane</keyword>
<dbReference type="InterPro" id="IPR036869">
    <property type="entry name" value="J_dom_sf"/>
</dbReference>
<evidence type="ECO:0000313" key="5">
    <source>
        <dbReference type="Proteomes" id="UP001291623"/>
    </source>
</evidence>
<dbReference type="EMBL" id="JAVYJV010000007">
    <property type="protein sequence ID" value="KAK4366870.1"/>
    <property type="molecule type" value="Genomic_DNA"/>
</dbReference>
<dbReference type="PANTHER" id="PTHR45376:SF5">
    <property type="entry name" value="CHAPERONE DNAJ-DOMAIN SUPERFAMILY PROTEIN"/>
    <property type="match status" value="1"/>
</dbReference>
<gene>
    <name evidence="4" type="ORF">RND71_014750</name>
</gene>
<sequence>MWLRPICHIYAHSSKRKEKAYHKVKRQRWSDVVYTTLLSFLPPTLSQLASNENHHYVYLKFIFYLKFSEISFSFCLLYFILGRFQNFKKMQVIPRWRNALIFKNTLIQSTRIVASTQVPNTHLASFHSTSICSEKWKNKWNSEFRGSQPPTKDYIRYATRQKRADSKKALKNLLFYGASGNSFENSTKDDRWDVDRDDRSEKKSEYKSAARHRDRSRRRMRKMKKRKLDEDFEDYPETVFQATFGNKWYTWSFRPGKSSPFEDLFSRRQETDWSEQRHCRWDNETAHETQTESNYESCNIGSYSERAILGLPPRGPLKIEDVKNAFRLSALKWHPDKHQGPSQFPHERVIAFVQAAAEEKFKSCVTAYKSLCNAFSPA</sequence>
<feature type="compositionally biased region" description="Basic and acidic residues" evidence="1">
    <location>
        <begin position="186"/>
        <end position="208"/>
    </location>
</feature>
<comment type="caution">
    <text evidence="4">The sequence shown here is derived from an EMBL/GenBank/DDBJ whole genome shotgun (WGS) entry which is preliminary data.</text>
</comment>
<evidence type="ECO:0000259" key="3">
    <source>
        <dbReference type="PROSITE" id="PS50076"/>
    </source>
</evidence>
<keyword evidence="2" id="KW-1133">Transmembrane helix</keyword>
<feature type="region of interest" description="Disordered" evidence="1">
    <location>
        <begin position="185"/>
        <end position="222"/>
    </location>
</feature>
<protein>
    <recommendedName>
        <fullName evidence="3">J domain-containing protein</fullName>
    </recommendedName>
</protein>